<sequence>MVDLDDKDAERFAALVLPGDPFPDLATIGVLTKDALPDLQYWGGGYEDPSGLGFTFRVTYSDTPLTHTPLGAQAADRSPLPDGSTVLVSEPGWGMTAEALTPDAHCLAAVLAYPAVEPPPAFPEGYDSYLTETLLERLATIAC</sequence>
<gene>
    <name evidence="1" type="ORF">FH969_14035</name>
</gene>
<name>A0A5C5B7P9_9MICO</name>
<evidence type="ECO:0000313" key="1">
    <source>
        <dbReference type="EMBL" id="TNU72948.1"/>
    </source>
</evidence>
<dbReference type="Proteomes" id="UP000313849">
    <property type="component" value="Unassembled WGS sequence"/>
</dbReference>
<accession>A0A5C5B7P9</accession>
<dbReference type="RefSeq" id="WP_108718643.1">
    <property type="nucleotide sequence ID" value="NZ_VENP01000079.1"/>
</dbReference>
<dbReference type="OrthoDB" id="5148852at2"/>
<dbReference type="AlphaFoldDB" id="A0A5C5B7P9"/>
<protein>
    <submittedName>
        <fullName evidence="1">Uncharacterized protein</fullName>
    </submittedName>
</protein>
<organism evidence="1 2">
    <name type="scientific">Miniimonas arenae</name>
    <dbReference type="NCBI Taxonomy" id="676201"/>
    <lineage>
        <taxon>Bacteria</taxon>
        <taxon>Bacillati</taxon>
        <taxon>Actinomycetota</taxon>
        <taxon>Actinomycetes</taxon>
        <taxon>Micrococcales</taxon>
        <taxon>Beutenbergiaceae</taxon>
        <taxon>Miniimonas</taxon>
    </lineage>
</organism>
<proteinExistence type="predicted"/>
<reference evidence="1 2" key="1">
    <citation type="submission" date="2019-06" db="EMBL/GenBank/DDBJ databases">
        <title>Draft genome sequence of Miniimonas arenae KCTC 19750T isolated from sea sand.</title>
        <authorList>
            <person name="Park S.-J."/>
        </authorList>
    </citation>
    <scope>NUCLEOTIDE SEQUENCE [LARGE SCALE GENOMIC DNA]</scope>
    <source>
        <strain evidence="1 2">KCTC 19750</strain>
    </source>
</reference>
<dbReference type="EMBL" id="VENP01000079">
    <property type="protein sequence ID" value="TNU72948.1"/>
    <property type="molecule type" value="Genomic_DNA"/>
</dbReference>
<comment type="caution">
    <text evidence="1">The sequence shown here is derived from an EMBL/GenBank/DDBJ whole genome shotgun (WGS) entry which is preliminary data.</text>
</comment>
<evidence type="ECO:0000313" key="2">
    <source>
        <dbReference type="Proteomes" id="UP000313849"/>
    </source>
</evidence>
<keyword evidence="2" id="KW-1185">Reference proteome</keyword>